<protein>
    <submittedName>
        <fullName evidence="2">Uncharacterized protein</fullName>
    </submittedName>
</protein>
<dbReference type="EMBL" id="EQ975162">
    <property type="protein sequence ID" value="EEF27755.1"/>
    <property type="molecule type" value="Genomic_DNA"/>
</dbReference>
<feature type="non-terminal residue" evidence="2">
    <location>
        <position position="120"/>
    </location>
</feature>
<feature type="region of interest" description="Disordered" evidence="1">
    <location>
        <begin position="93"/>
        <end position="120"/>
    </location>
</feature>
<sequence>MPPAATRAAGISSCMHCTAWYAWPRPSSCRRCGWMWTWRPAISASRRTAIAIPESPHEAGHHHRRRAVHHPVRHRAVAIGEEALHDLVERAHRRDGQHRLAGALRRRAAAAGEDQEGQAG</sequence>
<dbReference type="AlphaFoldDB" id="B9T8Q2"/>
<evidence type="ECO:0000313" key="3">
    <source>
        <dbReference type="Proteomes" id="UP000008311"/>
    </source>
</evidence>
<organism evidence="2 3">
    <name type="scientific">Ricinus communis</name>
    <name type="common">Castor bean</name>
    <dbReference type="NCBI Taxonomy" id="3988"/>
    <lineage>
        <taxon>Eukaryota</taxon>
        <taxon>Viridiplantae</taxon>
        <taxon>Streptophyta</taxon>
        <taxon>Embryophyta</taxon>
        <taxon>Tracheophyta</taxon>
        <taxon>Spermatophyta</taxon>
        <taxon>Magnoliopsida</taxon>
        <taxon>eudicotyledons</taxon>
        <taxon>Gunneridae</taxon>
        <taxon>Pentapetalae</taxon>
        <taxon>rosids</taxon>
        <taxon>fabids</taxon>
        <taxon>Malpighiales</taxon>
        <taxon>Euphorbiaceae</taxon>
        <taxon>Acalyphoideae</taxon>
        <taxon>Acalypheae</taxon>
        <taxon>Ricinus</taxon>
    </lineage>
</organism>
<reference evidence="3" key="1">
    <citation type="journal article" date="2010" name="Nat. Biotechnol.">
        <title>Draft genome sequence of the oilseed species Ricinus communis.</title>
        <authorList>
            <person name="Chan A.P."/>
            <person name="Crabtree J."/>
            <person name="Zhao Q."/>
            <person name="Lorenzi H."/>
            <person name="Orvis J."/>
            <person name="Puiu D."/>
            <person name="Melake-Berhan A."/>
            <person name="Jones K.M."/>
            <person name="Redman J."/>
            <person name="Chen G."/>
            <person name="Cahoon E.B."/>
            <person name="Gedil M."/>
            <person name="Stanke M."/>
            <person name="Haas B.J."/>
            <person name="Wortman J.R."/>
            <person name="Fraser-Liggett C.M."/>
            <person name="Ravel J."/>
            <person name="Rabinowicz P.D."/>
        </authorList>
    </citation>
    <scope>NUCLEOTIDE SEQUENCE [LARGE SCALE GENOMIC DNA]</scope>
    <source>
        <strain evidence="3">cv. Hale</strain>
    </source>
</reference>
<dbReference type="Proteomes" id="UP000008311">
    <property type="component" value="Unassembled WGS sequence"/>
</dbReference>
<gene>
    <name evidence="2" type="ORF">RCOM_0386220</name>
</gene>
<name>B9T8Q2_RICCO</name>
<evidence type="ECO:0000256" key="1">
    <source>
        <dbReference type="SAM" id="MobiDB-lite"/>
    </source>
</evidence>
<keyword evidence="3" id="KW-1185">Reference proteome</keyword>
<proteinExistence type="predicted"/>
<evidence type="ECO:0000313" key="2">
    <source>
        <dbReference type="EMBL" id="EEF27755.1"/>
    </source>
</evidence>
<accession>B9T8Q2</accession>
<dbReference type="InParanoid" id="B9T8Q2"/>